<dbReference type="eggNOG" id="COG3177">
    <property type="taxonomic scope" value="Bacteria"/>
</dbReference>
<accession>N2A472</accession>
<evidence type="ECO:0000256" key="2">
    <source>
        <dbReference type="PIRSR" id="PIRSR640198-2"/>
    </source>
</evidence>
<keyword evidence="2" id="KW-0547">Nucleotide-binding</keyword>
<evidence type="ECO:0000313" key="6">
    <source>
        <dbReference type="Proteomes" id="UP000012589"/>
    </source>
</evidence>
<protein>
    <recommendedName>
        <fullName evidence="4">Fido domain-containing protein</fullName>
    </recommendedName>
</protein>
<dbReference type="InterPro" id="IPR036597">
    <property type="entry name" value="Fido-like_dom_sf"/>
</dbReference>
<feature type="active site" evidence="1">
    <location>
        <position position="171"/>
    </location>
</feature>
<evidence type="ECO:0000256" key="3">
    <source>
        <dbReference type="PIRSR" id="PIRSR640198-3"/>
    </source>
</evidence>
<dbReference type="EMBL" id="AQFT01000173">
    <property type="protein sequence ID" value="EMZ19179.1"/>
    <property type="molecule type" value="Genomic_DNA"/>
</dbReference>
<dbReference type="PROSITE" id="PS51459">
    <property type="entry name" value="FIDO"/>
    <property type="match status" value="1"/>
</dbReference>
<dbReference type="HOGENOM" id="CLU_040460_3_2_9"/>
<dbReference type="InterPro" id="IPR003812">
    <property type="entry name" value="Fido"/>
</dbReference>
<evidence type="ECO:0000259" key="4">
    <source>
        <dbReference type="PROSITE" id="PS51459"/>
    </source>
</evidence>
<reference evidence="5 6" key="1">
    <citation type="journal article" date="2014" name="Genome Announc.">
        <title>Draft genome sequences of the altered schaedler flora, a defined bacterial community from gnotobiotic mice.</title>
        <authorList>
            <person name="Wannemuehler M.J."/>
            <person name="Overstreet A.M."/>
            <person name="Ward D.V."/>
            <person name="Phillips G.J."/>
        </authorList>
    </citation>
    <scope>NUCLEOTIDE SEQUENCE [LARGE SCALE GENOMIC DNA]</scope>
    <source>
        <strain evidence="5 6">ASF492</strain>
    </source>
</reference>
<evidence type="ECO:0000256" key="1">
    <source>
        <dbReference type="PIRSR" id="PIRSR640198-1"/>
    </source>
</evidence>
<keyword evidence="6" id="KW-1185">Reference proteome</keyword>
<dbReference type="SUPFAM" id="SSF140931">
    <property type="entry name" value="Fic-like"/>
    <property type="match status" value="1"/>
</dbReference>
<sequence>MDYQELLRKRDAYQEGKHLIPELTIASYERAFEIEYTHHSTAIEGNTLTLMETKLVLEDRISVGGKRLRELYEPLNHEKAFHYVKDCIGKGYALDEKIIKDIHAMLMQNIMVGGVYRNVDVYISGAQHTPPSPHEMYRQIKNFYADLSWKGQQLNLIELAAWTHAEFVKIHPYPDGNGRTSRLIMNYQLMANGFAPISIAKENRLEYFNALEAYAVERDISPFAEMLAELEEVQLDRYLAMIEQAQGMSQQLLKQDYNNVKRQM</sequence>
<dbReference type="PANTHER" id="PTHR13504">
    <property type="entry name" value="FIDO DOMAIN-CONTAINING PROTEIN DDB_G0283145"/>
    <property type="match status" value="1"/>
</dbReference>
<dbReference type="InterPro" id="IPR040198">
    <property type="entry name" value="Fido_containing"/>
</dbReference>
<feature type="domain" description="Fido" evidence="4">
    <location>
        <begin position="94"/>
        <end position="229"/>
    </location>
</feature>
<dbReference type="AlphaFoldDB" id="N2A472"/>
<proteinExistence type="predicted"/>
<dbReference type="GO" id="GO:0005524">
    <property type="term" value="F:ATP binding"/>
    <property type="evidence" value="ECO:0007669"/>
    <property type="project" value="UniProtKB-KW"/>
</dbReference>
<feature type="binding site" evidence="2">
    <location>
        <begin position="175"/>
        <end position="182"/>
    </location>
    <ligand>
        <name>ATP</name>
        <dbReference type="ChEBI" id="CHEBI:30616"/>
    </ligand>
</feature>
<dbReference type="Pfam" id="PF02661">
    <property type="entry name" value="Fic"/>
    <property type="match status" value="1"/>
</dbReference>
<dbReference type="Gene3D" id="1.10.3290.10">
    <property type="entry name" value="Fido-like domain"/>
    <property type="match status" value="1"/>
</dbReference>
<dbReference type="PATRIC" id="fig|1235802.3.peg.5946"/>
<gene>
    <name evidence="5" type="ORF">C823_05629</name>
</gene>
<dbReference type="STRING" id="1235802.C823_05629"/>
<organism evidence="5 6">
    <name type="scientific">Eubacterium plexicaudatum ASF492</name>
    <dbReference type="NCBI Taxonomy" id="1235802"/>
    <lineage>
        <taxon>Bacteria</taxon>
        <taxon>Bacillati</taxon>
        <taxon>Bacillota</taxon>
        <taxon>Clostridia</taxon>
        <taxon>Eubacteriales</taxon>
        <taxon>Eubacteriaceae</taxon>
        <taxon>Eubacterium</taxon>
    </lineage>
</organism>
<dbReference type="PANTHER" id="PTHR13504:SF38">
    <property type="entry name" value="FIDO DOMAIN-CONTAINING PROTEIN"/>
    <property type="match status" value="1"/>
</dbReference>
<name>N2A472_9FIRM</name>
<feature type="site" description="Important for autoinhibition of adenylyltransferase activity" evidence="3">
    <location>
        <position position="44"/>
    </location>
</feature>
<evidence type="ECO:0000313" key="5">
    <source>
        <dbReference type="EMBL" id="EMZ19179.1"/>
    </source>
</evidence>
<dbReference type="Proteomes" id="UP000012589">
    <property type="component" value="Unassembled WGS sequence"/>
</dbReference>
<keyword evidence="2" id="KW-0067">ATP-binding</keyword>
<comment type="caution">
    <text evidence="5">The sequence shown here is derived from an EMBL/GenBank/DDBJ whole genome shotgun (WGS) entry which is preliminary data.</text>
</comment>
<dbReference type="OrthoDB" id="9813719at2"/>